<reference evidence="2" key="1">
    <citation type="journal article" date="2019" name="Int. J. Syst. Evol. Microbiol.">
        <title>The Global Catalogue of Microorganisms (GCM) 10K type strain sequencing project: providing services to taxonomists for standard genome sequencing and annotation.</title>
        <authorList>
            <consortium name="The Broad Institute Genomics Platform"/>
            <consortium name="The Broad Institute Genome Sequencing Center for Infectious Disease"/>
            <person name="Wu L."/>
            <person name="Ma J."/>
        </authorList>
    </citation>
    <scope>NUCLEOTIDE SEQUENCE [LARGE SCALE GENOMIC DNA]</scope>
    <source>
        <strain evidence="2">CGMCC 1.7693</strain>
    </source>
</reference>
<protein>
    <submittedName>
        <fullName evidence="1">Uncharacterized protein</fullName>
    </submittedName>
</protein>
<accession>A0ABQ2P1W2</accession>
<dbReference type="EMBL" id="BMLW01000018">
    <property type="protein sequence ID" value="GGP16211.1"/>
    <property type="molecule type" value="Genomic_DNA"/>
</dbReference>
<dbReference type="RefSeq" id="WP_188737788.1">
    <property type="nucleotide sequence ID" value="NZ_BMLW01000018.1"/>
</dbReference>
<gene>
    <name evidence="1" type="ORF">GCM10011346_47280</name>
</gene>
<name>A0ABQ2P1W2_9BACI</name>
<sequence>MRVETHIKIKNGQTVILPNIPNEFNDSFFRQIEQRRINNDTVFLYSPKEEISVKARDIHSIEFIILG</sequence>
<organism evidence="1 2">
    <name type="scientific">Oceanobacillus neutriphilus</name>
    <dbReference type="NCBI Taxonomy" id="531815"/>
    <lineage>
        <taxon>Bacteria</taxon>
        <taxon>Bacillati</taxon>
        <taxon>Bacillota</taxon>
        <taxon>Bacilli</taxon>
        <taxon>Bacillales</taxon>
        <taxon>Bacillaceae</taxon>
        <taxon>Oceanobacillus</taxon>
    </lineage>
</organism>
<proteinExistence type="predicted"/>
<keyword evidence="2" id="KW-1185">Reference proteome</keyword>
<evidence type="ECO:0000313" key="2">
    <source>
        <dbReference type="Proteomes" id="UP000641206"/>
    </source>
</evidence>
<dbReference type="Proteomes" id="UP000641206">
    <property type="component" value="Unassembled WGS sequence"/>
</dbReference>
<comment type="caution">
    <text evidence="1">The sequence shown here is derived from an EMBL/GenBank/DDBJ whole genome shotgun (WGS) entry which is preliminary data.</text>
</comment>
<evidence type="ECO:0000313" key="1">
    <source>
        <dbReference type="EMBL" id="GGP16211.1"/>
    </source>
</evidence>